<dbReference type="Gene3D" id="3.40.190.10">
    <property type="entry name" value="Periplasmic binding protein-like II"/>
    <property type="match status" value="1"/>
</dbReference>
<dbReference type="CDD" id="cd13578">
    <property type="entry name" value="PBP2_Bug27"/>
    <property type="match status" value="1"/>
</dbReference>
<dbReference type="PANTHER" id="PTHR42928">
    <property type="entry name" value="TRICARBOXYLATE-BINDING PROTEIN"/>
    <property type="match status" value="1"/>
</dbReference>
<feature type="chain" id="PRO_5047172179" evidence="2">
    <location>
        <begin position="29"/>
        <end position="328"/>
    </location>
</feature>
<reference evidence="3 4" key="1">
    <citation type="submission" date="2020-09" db="EMBL/GenBank/DDBJ databases">
        <title>Roseomonas.</title>
        <authorList>
            <person name="Zhu W."/>
        </authorList>
    </citation>
    <scope>NUCLEOTIDE SEQUENCE [LARGE SCALE GENOMIC DNA]</scope>
    <source>
        <strain evidence="3 4">1311</strain>
    </source>
</reference>
<organism evidence="3 4">
    <name type="scientific">Roseomonas marmotae</name>
    <dbReference type="NCBI Taxonomy" id="2768161"/>
    <lineage>
        <taxon>Bacteria</taxon>
        <taxon>Pseudomonadati</taxon>
        <taxon>Pseudomonadota</taxon>
        <taxon>Alphaproteobacteria</taxon>
        <taxon>Acetobacterales</taxon>
        <taxon>Roseomonadaceae</taxon>
        <taxon>Roseomonas</taxon>
    </lineage>
</organism>
<comment type="caution">
    <text evidence="3">The sequence shown here is derived from an EMBL/GenBank/DDBJ whole genome shotgun (WGS) entry which is preliminary data.</text>
</comment>
<sequence>MSIFSKSLKALLALGGLLAAAFPAPTRAADDVFPSRPVRIVVPYAPAGVTDVMARVVADQMSKSLGQPFVVENKAGAGGVVGMESVYRSPHDGYTIVMMPANLTILKVLYNRISFDPIEDFVPIANVGASPVGIAVHPSLPVRSVPELVRYVRANPGLGYASCGIASPQHLAAEYLANVAQIELNHIPYKGCGEAVADVLAGRVKLFFASIPHLIPYRATDQLFAVGVTGASESGLVPGVATVAAAGYPGFNIEAWFGLLAPKGTPPEVVKRLNAEVNKALQSPAVLERMKQQNFAPVGGTAESFGATIAADVERLGGIARKAGITAE</sequence>
<keyword evidence="4" id="KW-1185">Reference proteome</keyword>
<comment type="similarity">
    <text evidence="1">Belongs to the UPF0065 (bug) family.</text>
</comment>
<dbReference type="PANTHER" id="PTHR42928:SF5">
    <property type="entry name" value="BLR1237 PROTEIN"/>
    <property type="match status" value="1"/>
</dbReference>
<dbReference type="EMBL" id="JACTNF010000002">
    <property type="protein sequence ID" value="MBO1073497.1"/>
    <property type="molecule type" value="Genomic_DNA"/>
</dbReference>
<name>A0ABS3K7R2_9PROT</name>
<feature type="signal peptide" evidence="2">
    <location>
        <begin position="1"/>
        <end position="28"/>
    </location>
</feature>
<accession>A0ABS3K7R2</accession>
<evidence type="ECO:0000313" key="4">
    <source>
        <dbReference type="Proteomes" id="UP001518990"/>
    </source>
</evidence>
<dbReference type="Pfam" id="PF03401">
    <property type="entry name" value="TctC"/>
    <property type="match status" value="1"/>
</dbReference>
<dbReference type="InterPro" id="IPR005064">
    <property type="entry name" value="BUG"/>
</dbReference>
<evidence type="ECO:0000256" key="2">
    <source>
        <dbReference type="SAM" id="SignalP"/>
    </source>
</evidence>
<dbReference type="RefSeq" id="WP_207445115.1">
    <property type="nucleotide sequence ID" value="NZ_CP061091.1"/>
</dbReference>
<proteinExistence type="inferred from homology"/>
<keyword evidence="2" id="KW-0732">Signal</keyword>
<dbReference type="Gene3D" id="3.40.190.150">
    <property type="entry name" value="Bordetella uptake gene, domain 1"/>
    <property type="match status" value="1"/>
</dbReference>
<evidence type="ECO:0000256" key="1">
    <source>
        <dbReference type="ARBA" id="ARBA00006987"/>
    </source>
</evidence>
<gene>
    <name evidence="3" type="ORF">IAI60_02605</name>
</gene>
<evidence type="ECO:0000313" key="3">
    <source>
        <dbReference type="EMBL" id="MBO1073497.1"/>
    </source>
</evidence>
<dbReference type="InterPro" id="IPR042100">
    <property type="entry name" value="Bug_dom1"/>
</dbReference>
<dbReference type="SUPFAM" id="SSF53850">
    <property type="entry name" value="Periplasmic binding protein-like II"/>
    <property type="match status" value="1"/>
</dbReference>
<protein>
    <submittedName>
        <fullName evidence="3">Tripartite tricarboxylate transporter substrate binding protein</fullName>
    </submittedName>
</protein>
<dbReference type="Proteomes" id="UP001518990">
    <property type="component" value="Unassembled WGS sequence"/>
</dbReference>
<dbReference type="PIRSF" id="PIRSF017082">
    <property type="entry name" value="YflP"/>
    <property type="match status" value="1"/>
</dbReference>